<dbReference type="InterPro" id="IPR000322">
    <property type="entry name" value="Glyco_hydro_31_TIM"/>
</dbReference>
<dbReference type="InterPro" id="IPR030458">
    <property type="entry name" value="Glyco_hydro_31_AS"/>
</dbReference>
<name>A0AA44BCF4_9CLOT</name>
<dbReference type="SUPFAM" id="SSF74650">
    <property type="entry name" value="Galactose mutarotase-like"/>
    <property type="match status" value="1"/>
</dbReference>
<comment type="caution">
    <text evidence="8">The sequence shown here is derived from an EMBL/GenBank/DDBJ whole genome shotgun (WGS) entry which is preliminary data.</text>
</comment>
<dbReference type="Gene3D" id="2.60.40.1760">
    <property type="entry name" value="glycosyl hydrolase (family 31)"/>
    <property type="match status" value="1"/>
</dbReference>
<dbReference type="SUPFAM" id="SSF51445">
    <property type="entry name" value="(Trans)glycosidases"/>
    <property type="match status" value="1"/>
</dbReference>
<dbReference type="Pfam" id="PF01055">
    <property type="entry name" value="Glyco_hydro_31_2nd"/>
    <property type="match status" value="1"/>
</dbReference>
<gene>
    <name evidence="8" type="ORF">ISALK_00045</name>
</gene>
<dbReference type="Gene3D" id="3.20.20.80">
    <property type="entry name" value="Glycosidases"/>
    <property type="match status" value="1"/>
</dbReference>
<dbReference type="GO" id="GO:0030246">
    <property type="term" value="F:carbohydrate binding"/>
    <property type="evidence" value="ECO:0007669"/>
    <property type="project" value="InterPro"/>
</dbReference>
<dbReference type="CDD" id="cd14752">
    <property type="entry name" value="GH31_N"/>
    <property type="match status" value="1"/>
</dbReference>
<sequence length="723" mass="84134">MIGSKARKGGKIVKSLRHKNGVEEFVFGTPVSTGAVVEKGRAENIEFRENITLGEPTLLTFDLEPEDRIYGLGEHLGSINRRGRRFRSYCRDEANHTEDKNELYGAHNFFIHVKDHQQIGYFIDFPGEVVYDTGFQEEEVFSIEIYGKNFRILKIFGDTPEKIVTGFLQAIGKAYIPPKWAFGYFQSRWGYKDQKEIEEVYHRFKKEDLPLEGIYLDLDYMEDFKNFTVSKERFPDFKEFVGKLKKEGVYLIPIIDAGVKIEAGYDTYEEGIKGKHFCLDGEENPYVAAVWPGKVHFPDFLQSKTRSWFGDQYRFLTDLGIEGVWNDMNEPAIFYDEKNLEEAVDLASECRGKNLNVHQFFQLKDTFANLLNNEDYHQRFYHRMEAKKHLHRDVHNLYGDYMTRAANEGLGKHLKRRFLLISRASSIGMHRYGGIWTGDNASWWTHLEENIRMMPSINMCGFYYIGADTGGFGGQCSGELLTRWFQFSAFAPLFRNHSALDTRPQEPYAFSKEVLEHSRSLLKCRYRLIPYLYSTYMKAVENYQLFFKPMAFQYPKEYEAVEDQLLIGEELMLAPIHKKNQSHRLVDLPEKMALVTLREEEADLTLAPAGPQRLSYDLDHLRFFLRPNQMIPLGEGKNNVSKLSLEKLEVLAYIREGGAHVFYDDDGISMGEKNQERMHITITPRENSYDIAVKKPHGALKSIDFKIINHRGEIQRIHYKIKE</sequence>
<evidence type="ECO:0000313" key="9">
    <source>
        <dbReference type="Proteomes" id="UP000449710"/>
    </source>
</evidence>
<dbReference type="CDD" id="cd06604">
    <property type="entry name" value="GH31_glucosidase_II_MalA"/>
    <property type="match status" value="1"/>
</dbReference>
<dbReference type="Gene3D" id="2.60.40.4040">
    <property type="match status" value="1"/>
</dbReference>
<evidence type="ECO:0000259" key="6">
    <source>
        <dbReference type="Pfam" id="PF13802"/>
    </source>
</evidence>
<dbReference type="InterPro" id="IPR017853">
    <property type="entry name" value="GH"/>
</dbReference>
<protein>
    <submittedName>
        <fullName evidence="8">Alpha-glucosidase</fullName>
    </submittedName>
</protein>
<dbReference type="InterPro" id="IPR025887">
    <property type="entry name" value="Glyco_hydro_31_N_dom"/>
</dbReference>
<evidence type="ECO:0000313" key="8">
    <source>
        <dbReference type="EMBL" id="NBG86878.1"/>
    </source>
</evidence>
<comment type="similarity">
    <text evidence="1 4">Belongs to the glycosyl hydrolase 31 family.</text>
</comment>
<evidence type="ECO:0000256" key="1">
    <source>
        <dbReference type="ARBA" id="ARBA00007806"/>
    </source>
</evidence>
<feature type="domain" description="Glycoside hydrolase family 31 N-terminal" evidence="6">
    <location>
        <begin position="56"/>
        <end position="132"/>
    </location>
</feature>
<dbReference type="InterPro" id="IPR048395">
    <property type="entry name" value="Glyco_hydro_31_C"/>
</dbReference>
<dbReference type="InterPro" id="IPR011013">
    <property type="entry name" value="Gal_mutarotase_sf_dom"/>
</dbReference>
<accession>A0AA44BCF4</accession>
<evidence type="ECO:0000259" key="5">
    <source>
        <dbReference type="Pfam" id="PF01055"/>
    </source>
</evidence>
<dbReference type="Proteomes" id="UP000449710">
    <property type="component" value="Unassembled WGS sequence"/>
</dbReference>
<dbReference type="EMBL" id="SUMG01000001">
    <property type="protein sequence ID" value="NBG86878.1"/>
    <property type="molecule type" value="Genomic_DNA"/>
</dbReference>
<feature type="domain" description="Glycoside hydrolase family 31 TIM barrel" evidence="5">
    <location>
        <begin position="175"/>
        <end position="534"/>
    </location>
</feature>
<dbReference type="PANTHER" id="PTHR22762:SF120">
    <property type="entry name" value="HETEROGLYCAN GLUCOSIDASE 1"/>
    <property type="match status" value="1"/>
</dbReference>
<evidence type="ECO:0000256" key="3">
    <source>
        <dbReference type="ARBA" id="ARBA00023295"/>
    </source>
</evidence>
<feature type="domain" description="Glycosyl hydrolase family 31 C-terminal" evidence="7">
    <location>
        <begin position="547"/>
        <end position="629"/>
    </location>
</feature>
<evidence type="ECO:0000259" key="7">
    <source>
        <dbReference type="Pfam" id="PF21365"/>
    </source>
</evidence>
<organism evidence="8 9">
    <name type="scientific">Isachenkonia alkalipeptolytica</name>
    <dbReference type="NCBI Taxonomy" id="2565777"/>
    <lineage>
        <taxon>Bacteria</taxon>
        <taxon>Bacillati</taxon>
        <taxon>Bacillota</taxon>
        <taxon>Clostridia</taxon>
        <taxon>Eubacteriales</taxon>
        <taxon>Clostridiaceae</taxon>
        <taxon>Isachenkonia</taxon>
    </lineage>
</organism>
<dbReference type="Pfam" id="PF21365">
    <property type="entry name" value="Glyco_hydro_31_3rd"/>
    <property type="match status" value="1"/>
</dbReference>
<evidence type="ECO:0000256" key="4">
    <source>
        <dbReference type="RuleBase" id="RU361185"/>
    </source>
</evidence>
<dbReference type="GO" id="GO:0005975">
    <property type="term" value="P:carbohydrate metabolic process"/>
    <property type="evidence" value="ECO:0007669"/>
    <property type="project" value="InterPro"/>
</dbReference>
<dbReference type="PROSITE" id="PS00129">
    <property type="entry name" value="GLYCOSYL_HYDROL_F31_1"/>
    <property type="match status" value="1"/>
</dbReference>
<dbReference type="GO" id="GO:0004553">
    <property type="term" value="F:hydrolase activity, hydrolyzing O-glycosyl compounds"/>
    <property type="evidence" value="ECO:0007669"/>
    <property type="project" value="InterPro"/>
</dbReference>
<keyword evidence="9" id="KW-1185">Reference proteome</keyword>
<keyword evidence="2 4" id="KW-0378">Hydrolase</keyword>
<evidence type="ECO:0000256" key="2">
    <source>
        <dbReference type="ARBA" id="ARBA00022801"/>
    </source>
</evidence>
<proteinExistence type="inferred from homology"/>
<reference evidence="8 9" key="1">
    <citation type="submission" date="2019-04" db="EMBL/GenBank/DDBJ databases">
        <title>Isachenkonia alkalipeptolytica gen. nov. sp. nov. a new anaerobic, alkiliphilic organothrophic bacterium capable to reduce synthesized ferrihydrite isolated from a soda lake.</title>
        <authorList>
            <person name="Toshchakov S.V."/>
            <person name="Zavarzina D.G."/>
            <person name="Zhilina T.N."/>
            <person name="Kostrikina N.A."/>
            <person name="Kublanov I.V."/>
        </authorList>
    </citation>
    <scope>NUCLEOTIDE SEQUENCE [LARGE SCALE GENOMIC DNA]</scope>
    <source>
        <strain evidence="8 9">Z-1701</strain>
    </source>
</reference>
<dbReference type="Pfam" id="PF13802">
    <property type="entry name" value="Gal_mutarotas_2"/>
    <property type="match status" value="1"/>
</dbReference>
<dbReference type="AlphaFoldDB" id="A0AA44BCF4"/>
<dbReference type="PANTHER" id="PTHR22762">
    <property type="entry name" value="ALPHA-GLUCOSIDASE"/>
    <property type="match status" value="1"/>
</dbReference>
<keyword evidence="3 4" id="KW-0326">Glycosidase</keyword>